<dbReference type="STRING" id="1114856.GCA_000383975_00758"/>
<dbReference type="OrthoDB" id="170759at2157"/>
<feature type="compositionally biased region" description="Basic and acidic residues" evidence="1">
    <location>
        <begin position="37"/>
        <end position="79"/>
    </location>
</feature>
<evidence type="ECO:0000256" key="1">
    <source>
        <dbReference type="SAM" id="MobiDB-lite"/>
    </source>
</evidence>
<dbReference type="AlphaFoldDB" id="L9VYI2"/>
<protein>
    <submittedName>
        <fullName evidence="2">Uncharacterized protein</fullName>
    </submittedName>
</protein>
<feature type="region of interest" description="Disordered" evidence="1">
    <location>
        <begin position="1"/>
        <end position="79"/>
    </location>
</feature>
<sequence length="79" mass="9359">MSDSTDETGKDEHGRDVELAHEDTEDDEEGLTEEEMEARKRQDEEEIRQDIEHRSDDRVNDAREQENPDNHRDEEPHNS</sequence>
<dbReference type="Proteomes" id="UP000011599">
    <property type="component" value="Unassembled WGS sequence"/>
</dbReference>
<evidence type="ECO:0000313" key="2">
    <source>
        <dbReference type="EMBL" id="ELY42255.1"/>
    </source>
</evidence>
<name>L9VYI2_9EURY</name>
<comment type="caution">
    <text evidence="2">The sequence shown here is derived from an EMBL/GenBank/DDBJ whole genome shotgun (WGS) entry which is preliminary data.</text>
</comment>
<dbReference type="PATRIC" id="fig|1114856.3.peg.1596"/>
<feature type="compositionally biased region" description="Acidic residues" evidence="1">
    <location>
        <begin position="23"/>
        <end position="36"/>
    </location>
</feature>
<gene>
    <name evidence="2" type="ORF">C496_07648</name>
</gene>
<dbReference type="eggNOG" id="arCOG10730">
    <property type="taxonomic scope" value="Archaea"/>
</dbReference>
<keyword evidence="3" id="KW-1185">Reference proteome</keyword>
<reference evidence="2 3" key="1">
    <citation type="journal article" date="2014" name="PLoS Genet.">
        <title>Phylogenetically driven sequencing of extremely halophilic archaea reveals strategies for static and dynamic osmo-response.</title>
        <authorList>
            <person name="Becker E.A."/>
            <person name="Seitzer P.M."/>
            <person name="Tritt A."/>
            <person name="Larsen D."/>
            <person name="Krusor M."/>
            <person name="Yao A.I."/>
            <person name="Wu D."/>
            <person name="Madern D."/>
            <person name="Eisen J.A."/>
            <person name="Darling A.E."/>
            <person name="Facciotti M.T."/>
        </authorList>
    </citation>
    <scope>NUCLEOTIDE SEQUENCE [LARGE SCALE GENOMIC DNA]</scope>
    <source>
        <strain evidence="2 3">GA33</strain>
    </source>
</reference>
<accession>L9VYI2</accession>
<feature type="compositionally biased region" description="Basic and acidic residues" evidence="1">
    <location>
        <begin position="7"/>
        <end position="22"/>
    </location>
</feature>
<organism evidence="2 3">
    <name type="scientific">Natronorubrum tibetense GA33</name>
    <dbReference type="NCBI Taxonomy" id="1114856"/>
    <lineage>
        <taxon>Archaea</taxon>
        <taxon>Methanobacteriati</taxon>
        <taxon>Methanobacteriota</taxon>
        <taxon>Stenosarchaea group</taxon>
        <taxon>Halobacteria</taxon>
        <taxon>Halobacteriales</taxon>
        <taxon>Natrialbaceae</taxon>
        <taxon>Natronorubrum</taxon>
    </lineage>
</organism>
<proteinExistence type="predicted"/>
<evidence type="ECO:0000313" key="3">
    <source>
        <dbReference type="Proteomes" id="UP000011599"/>
    </source>
</evidence>
<dbReference type="EMBL" id="AOHW01000023">
    <property type="protein sequence ID" value="ELY42255.1"/>
    <property type="molecule type" value="Genomic_DNA"/>
</dbReference>
<dbReference type="RefSeq" id="WP_006089348.1">
    <property type="nucleotide sequence ID" value="NZ_AOHW01000023.1"/>
</dbReference>